<protein>
    <submittedName>
        <fullName evidence="1">Uncharacterized protein</fullName>
    </submittedName>
</protein>
<proteinExistence type="predicted"/>
<name>A0A564YWV4_HYMDI</name>
<keyword evidence="2" id="KW-1185">Reference proteome</keyword>
<gene>
    <name evidence="1" type="ORF">WMSIL1_LOCUS10373</name>
</gene>
<dbReference type="AlphaFoldDB" id="A0A564YWV4"/>
<evidence type="ECO:0000313" key="2">
    <source>
        <dbReference type="Proteomes" id="UP000321570"/>
    </source>
</evidence>
<reference evidence="1 2" key="1">
    <citation type="submission" date="2019-07" db="EMBL/GenBank/DDBJ databases">
        <authorList>
            <person name="Jastrzebski P J."/>
            <person name="Paukszto L."/>
            <person name="Jastrzebski P J."/>
        </authorList>
    </citation>
    <scope>NUCLEOTIDE SEQUENCE [LARGE SCALE GENOMIC DNA]</scope>
    <source>
        <strain evidence="1 2">WMS-il1</strain>
    </source>
</reference>
<dbReference type="Proteomes" id="UP000321570">
    <property type="component" value="Unassembled WGS sequence"/>
</dbReference>
<accession>A0A564YWV4</accession>
<evidence type="ECO:0000313" key="1">
    <source>
        <dbReference type="EMBL" id="VUZ51646.1"/>
    </source>
</evidence>
<organism evidence="1 2">
    <name type="scientific">Hymenolepis diminuta</name>
    <name type="common">Rat tapeworm</name>
    <dbReference type="NCBI Taxonomy" id="6216"/>
    <lineage>
        <taxon>Eukaryota</taxon>
        <taxon>Metazoa</taxon>
        <taxon>Spiralia</taxon>
        <taxon>Lophotrochozoa</taxon>
        <taxon>Platyhelminthes</taxon>
        <taxon>Cestoda</taxon>
        <taxon>Eucestoda</taxon>
        <taxon>Cyclophyllidea</taxon>
        <taxon>Hymenolepididae</taxon>
        <taxon>Hymenolepis</taxon>
    </lineage>
</organism>
<dbReference type="EMBL" id="CABIJS010000444">
    <property type="protein sequence ID" value="VUZ51646.1"/>
    <property type="molecule type" value="Genomic_DNA"/>
</dbReference>
<sequence length="89" mass="10140">MLAAGKGSPIKTFGRKSATLDFGLRRKFRRIIIIANASKLIIGTDFVCHFDLLLDLSRIKLLEPLTNFHSKCTKYLNLKYCSITFIQFS</sequence>